<evidence type="ECO:0000313" key="1">
    <source>
        <dbReference type="EMBL" id="HAV93181.1"/>
    </source>
</evidence>
<reference evidence="1 2" key="1">
    <citation type="journal article" date="2018" name="Nat. Biotechnol.">
        <title>A standardized bacterial taxonomy based on genome phylogeny substantially revises the tree of life.</title>
        <authorList>
            <person name="Parks D.H."/>
            <person name="Chuvochina M."/>
            <person name="Waite D.W."/>
            <person name="Rinke C."/>
            <person name="Skarshewski A."/>
            <person name="Chaumeil P.A."/>
            <person name="Hugenholtz P."/>
        </authorList>
    </citation>
    <scope>NUCLEOTIDE SEQUENCE [LARGE SCALE GENOMIC DNA]</scope>
    <source>
        <strain evidence="1">UBA9956</strain>
    </source>
</reference>
<dbReference type="Pfam" id="PF02566">
    <property type="entry name" value="OsmC"/>
    <property type="match status" value="1"/>
</dbReference>
<name>A0A350HCB5_UNCW3</name>
<accession>A0A350HCB5</accession>
<comment type="caution">
    <text evidence="1">The sequence shown here is derived from an EMBL/GenBank/DDBJ whole genome shotgun (WGS) entry which is preliminary data.</text>
</comment>
<dbReference type="Gene3D" id="2.20.25.10">
    <property type="match status" value="1"/>
</dbReference>
<dbReference type="SUPFAM" id="SSF82784">
    <property type="entry name" value="OsmC-like"/>
    <property type="match status" value="1"/>
</dbReference>
<evidence type="ECO:0008006" key="3">
    <source>
        <dbReference type="Google" id="ProtNLM"/>
    </source>
</evidence>
<dbReference type="PANTHER" id="PTHR34352">
    <property type="entry name" value="PROTEIN YHFA"/>
    <property type="match status" value="1"/>
</dbReference>
<protein>
    <recommendedName>
        <fullName evidence="3">OsmC family peroxiredoxin</fullName>
    </recommendedName>
</protein>
<gene>
    <name evidence="1" type="ORF">DCW38_08405</name>
</gene>
<dbReference type="InterPro" id="IPR015946">
    <property type="entry name" value="KH_dom-like_a/b"/>
</dbReference>
<dbReference type="EMBL" id="DMZY01000251">
    <property type="protein sequence ID" value="HAV93181.1"/>
    <property type="molecule type" value="Genomic_DNA"/>
</dbReference>
<dbReference type="PANTHER" id="PTHR34352:SF1">
    <property type="entry name" value="PROTEIN YHFA"/>
    <property type="match status" value="1"/>
</dbReference>
<dbReference type="InterPro" id="IPR003718">
    <property type="entry name" value="OsmC/Ohr_fam"/>
</dbReference>
<sequence length="158" mass="18152">MHLLKTDSIIIFISQRRKINMAEVKWIKGMKFTAVSSSNSNLIFDSPSDNAAPEENSFKPMETLLLSLAGCTGMDVVSILQKMRLDVKEFKITVDGKRRDEHPKIFKEITLHYFFKGVNLEKEKIERAINLSQDKYCSISAILKKSAEVKYTYEIENI</sequence>
<dbReference type="Gene3D" id="3.30.300.20">
    <property type="match status" value="1"/>
</dbReference>
<evidence type="ECO:0000313" key="2">
    <source>
        <dbReference type="Proteomes" id="UP000264062"/>
    </source>
</evidence>
<proteinExistence type="predicted"/>
<dbReference type="AlphaFoldDB" id="A0A350HCB5"/>
<dbReference type="InterPro" id="IPR036102">
    <property type="entry name" value="OsmC/Ohrsf"/>
</dbReference>
<organism evidence="1 2">
    <name type="scientific">candidate division WOR-3 bacterium</name>
    <dbReference type="NCBI Taxonomy" id="2052148"/>
    <lineage>
        <taxon>Bacteria</taxon>
        <taxon>Bacteria division WOR-3</taxon>
    </lineage>
</organism>
<dbReference type="Proteomes" id="UP000264062">
    <property type="component" value="Unassembled WGS sequence"/>
</dbReference>